<reference evidence="4 5" key="1">
    <citation type="journal article" date="2020" name="Nature">
        <title>Six reference-quality genomes reveal evolution of bat adaptations.</title>
        <authorList>
            <person name="Jebb D."/>
            <person name="Huang Z."/>
            <person name="Pippel M."/>
            <person name="Hughes G.M."/>
            <person name="Lavrichenko K."/>
            <person name="Devanna P."/>
            <person name="Winkler S."/>
            <person name="Jermiin L.S."/>
            <person name="Skirmuntt E.C."/>
            <person name="Katzourakis A."/>
            <person name="Burkitt-Gray L."/>
            <person name="Ray D.A."/>
            <person name="Sullivan K.A.M."/>
            <person name="Roscito J.G."/>
            <person name="Kirilenko B.M."/>
            <person name="Davalos L.M."/>
            <person name="Corthals A.P."/>
            <person name="Power M.L."/>
            <person name="Jones G."/>
            <person name="Ransome R.D."/>
            <person name="Dechmann D.K.N."/>
            <person name="Locatelli A.G."/>
            <person name="Puechmaille S.J."/>
            <person name="Fedrigo O."/>
            <person name="Jarvis E.D."/>
            <person name="Hiller M."/>
            <person name="Vernes S.C."/>
            <person name="Myers E.W."/>
            <person name="Teeling E.C."/>
        </authorList>
    </citation>
    <scope>NUCLEOTIDE SEQUENCE [LARGE SCALE GENOMIC DNA]</scope>
    <source>
        <strain evidence="4">MMyoMyo1</strain>
        <tissue evidence="4">Flight muscle</tissue>
    </source>
</reference>
<dbReference type="AlphaFoldDB" id="A0A7J8ALM6"/>
<dbReference type="PROSITE" id="PS50231">
    <property type="entry name" value="RICIN_B_LECTIN"/>
    <property type="match status" value="1"/>
</dbReference>
<dbReference type="VEuPathDB" id="HostDB:GeneID_118679413"/>
<evidence type="ECO:0000259" key="3">
    <source>
        <dbReference type="Pfam" id="PF00652"/>
    </source>
</evidence>
<sequence length="153" mass="17267">MNRSYFSELEAYDSSMDIWGGENLERSFQIWMCGETPSSDPPQLMKCHGLGGSQQWTFGKIIDYTRSVGQCLKVADLLSHKGYVAMAICEDSSAQQWHLEGQGGSSAWNGMLVFLGRLAEVKQQTFYIVYIKAPSDHQEVKKYVTLRPFLGHC</sequence>
<dbReference type="Pfam" id="PF00652">
    <property type="entry name" value="Ricin_B_lectin"/>
    <property type="match status" value="1"/>
</dbReference>
<dbReference type="SUPFAM" id="SSF50370">
    <property type="entry name" value="Ricin B-like lectins"/>
    <property type="match status" value="1"/>
</dbReference>
<keyword evidence="2" id="KW-1015">Disulfide bond</keyword>
<keyword evidence="1" id="KW-0430">Lectin</keyword>
<dbReference type="Proteomes" id="UP000527355">
    <property type="component" value="Unassembled WGS sequence"/>
</dbReference>
<dbReference type="GO" id="GO:0005794">
    <property type="term" value="C:Golgi apparatus"/>
    <property type="evidence" value="ECO:0007669"/>
    <property type="project" value="TreeGrafter"/>
</dbReference>
<gene>
    <name evidence="4" type="ORF">mMyoMyo1_007973</name>
</gene>
<dbReference type="GO" id="GO:0005112">
    <property type="term" value="F:Notch binding"/>
    <property type="evidence" value="ECO:0007669"/>
    <property type="project" value="TreeGrafter"/>
</dbReference>
<evidence type="ECO:0000313" key="5">
    <source>
        <dbReference type="Proteomes" id="UP000527355"/>
    </source>
</evidence>
<comment type="caution">
    <text evidence="4">The sequence shown here is derived from an EMBL/GenBank/DDBJ whole genome shotgun (WGS) entry which is preliminary data.</text>
</comment>
<dbReference type="Gene3D" id="3.90.550.10">
    <property type="entry name" value="Spore Coat Polysaccharide Biosynthesis Protein SpsA, Chain A"/>
    <property type="match status" value="1"/>
</dbReference>
<dbReference type="PANTHER" id="PTHR11675:SF63">
    <property type="entry name" value="POLYPEPTIDE N-ACETYLGALACTOSAMINYLTRANSFERASE"/>
    <property type="match status" value="1"/>
</dbReference>
<dbReference type="InterPro" id="IPR035992">
    <property type="entry name" value="Ricin_B-like_lectins"/>
</dbReference>
<accession>A0A7J8ALM6</accession>
<keyword evidence="5" id="KW-1185">Reference proteome</keyword>
<dbReference type="Gene3D" id="2.80.10.50">
    <property type="match status" value="1"/>
</dbReference>
<dbReference type="GO" id="GO:0008593">
    <property type="term" value="P:regulation of Notch signaling pathway"/>
    <property type="evidence" value="ECO:0007669"/>
    <property type="project" value="TreeGrafter"/>
</dbReference>
<dbReference type="InterPro" id="IPR000772">
    <property type="entry name" value="Ricin_B_lectin"/>
</dbReference>
<feature type="domain" description="Ricin B lectin" evidence="3">
    <location>
        <begin position="39"/>
        <end position="101"/>
    </location>
</feature>
<evidence type="ECO:0000313" key="4">
    <source>
        <dbReference type="EMBL" id="KAF6387477.1"/>
    </source>
</evidence>
<dbReference type="GO" id="GO:0030246">
    <property type="term" value="F:carbohydrate binding"/>
    <property type="evidence" value="ECO:0007669"/>
    <property type="project" value="UniProtKB-KW"/>
</dbReference>
<dbReference type="EMBL" id="JABWUV010000001">
    <property type="protein sequence ID" value="KAF6387477.1"/>
    <property type="molecule type" value="Genomic_DNA"/>
</dbReference>
<evidence type="ECO:0000256" key="1">
    <source>
        <dbReference type="ARBA" id="ARBA00022734"/>
    </source>
</evidence>
<protein>
    <recommendedName>
        <fullName evidence="3">Ricin B lectin domain-containing protein</fullName>
    </recommendedName>
</protein>
<evidence type="ECO:0000256" key="2">
    <source>
        <dbReference type="ARBA" id="ARBA00023157"/>
    </source>
</evidence>
<organism evidence="4 5">
    <name type="scientific">Myotis myotis</name>
    <name type="common">Greater mouse-eared bat</name>
    <name type="synonym">Vespertilio myotis</name>
    <dbReference type="NCBI Taxonomy" id="51298"/>
    <lineage>
        <taxon>Eukaryota</taxon>
        <taxon>Metazoa</taxon>
        <taxon>Chordata</taxon>
        <taxon>Craniata</taxon>
        <taxon>Vertebrata</taxon>
        <taxon>Euteleostomi</taxon>
        <taxon>Mammalia</taxon>
        <taxon>Eutheria</taxon>
        <taxon>Laurasiatheria</taxon>
        <taxon>Chiroptera</taxon>
        <taxon>Yangochiroptera</taxon>
        <taxon>Vespertilionidae</taxon>
        <taxon>Myotis</taxon>
    </lineage>
</organism>
<dbReference type="InterPro" id="IPR029044">
    <property type="entry name" value="Nucleotide-diphossugar_trans"/>
</dbReference>
<proteinExistence type="predicted"/>
<dbReference type="GO" id="GO:0004653">
    <property type="term" value="F:polypeptide N-acetylgalactosaminyltransferase activity"/>
    <property type="evidence" value="ECO:0007669"/>
    <property type="project" value="TreeGrafter"/>
</dbReference>
<dbReference type="GO" id="GO:0006493">
    <property type="term" value="P:protein O-linked glycosylation"/>
    <property type="evidence" value="ECO:0007669"/>
    <property type="project" value="TreeGrafter"/>
</dbReference>
<dbReference type="PANTHER" id="PTHR11675">
    <property type="entry name" value="N-ACETYLGALACTOSAMINYLTRANSFERASE"/>
    <property type="match status" value="1"/>
</dbReference>
<name>A0A7J8ALM6_MYOMY</name>